<dbReference type="Pfam" id="PF10558">
    <property type="entry name" value="MTP18"/>
    <property type="match status" value="1"/>
</dbReference>
<dbReference type="InterPro" id="IPR013216">
    <property type="entry name" value="Methyltransf_11"/>
</dbReference>
<reference evidence="2" key="1">
    <citation type="journal article" date="2023" name="Insect Mol. Biol.">
        <title>Genome sequencing provides insights into the evolution of gene families encoding plant cell wall-degrading enzymes in longhorned beetles.</title>
        <authorList>
            <person name="Shin N.R."/>
            <person name="Okamura Y."/>
            <person name="Kirsch R."/>
            <person name="Pauchet Y."/>
        </authorList>
    </citation>
    <scope>NUCLEOTIDE SEQUENCE</scope>
    <source>
        <strain evidence="2">MMC_N1</strain>
    </source>
</reference>
<evidence type="ECO:0000259" key="1">
    <source>
        <dbReference type="Pfam" id="PF08241"/>
    </source>
</evidence>
<gene>
    <name evidence="2" type="ORF">NQ317_017786</name>
</gene>
<accession>A0ABQ9K0J8</accession>
<dbReference type="Gene3D" id="3.40.50.150">
    <property type="entry name" value="Vaccinia Virus protein VP39"/>
    <property type="match status" value="1"/>
</dbReference>
<proteinExistence type="predicted"/>
<organism evidence="2 3">
    <name type="scientific">Molorchus minor</name>
    <dbReference type="NCBI Taxonomy" id="1323400"/>
    <lineage>
        <taxon>Eukaryota</taxon>
        <taxon>Metazoa</taxon>
        <taxon>Ecdysozoa</taxon>
        <taxon>Arthropoda</taxon>
        <taxon>Hexapoda</taxon>
        <taxon>Insecta</taxon>
        <taxon>Pterygota</taxon>
        <taxon>Neoptera</taxon>
        <taxon>Endopterygota</taxon>
        <taxon>Coleoptera</taxon>
        <taxon>Polyphaga</taxon>
        <taxon>Cucujiformia</taxon>
        <taxon>Chrysomeloidea</taxon>
        <taxon>Cerambycidae</taxon>
        <taxon>Lamiinae</taxon>
        <taxon>Monochamini</taxon>
        <taxon>Molorchus</taxon>
    </lineage>
</organism>
<dbReference type="InterPro" id="IPR019560">
    <property type="entry name" value="Mitochondrial_18_kDa_protein"/>
</dbReference>
<evidence type="ECO:0000313" key="2">
    <source>
        <dbReference type="EMBL" id="KAJ8984136.1"/>
    </source>
</evidence>
<comment type="caution">
    <text evidence="2">The sequence shown here is derived from an EMBL/GenBank/DDBJ whole genome shotgun (WGS) entry which is preliminary data.</text>
</comment>
<dbReference type="EMBL" id="JAPWTJ010000045">
    <property type="protein sequence ID" value="KAJ8984136.1"/>
    <property type="molecule type" value="Genomic_DNA"/>
</dbReference>
<dbReference type="PANTHER" id="PTHR12734:SF0">
    <property type="entry name" value="18S RRNA (GUANINE-N(7))-METHYLTRANSFERASE-RELATED"/>
    <property type="match status" value="1"/>
</dbReference>
<dbReference type="InterPro" id="IPR029063">
    <property type="entry name" value="SAM-dependent_MTases_sf"/>
</dbReference>
<feature type="domain" description="Methyltransferase type 11" evidence="1">
    <location>
        <begin position="38"/>
        <end position="77"/>
    </location>
</feature>
<dbReference type="Proteomes" id="UP001162164">
    <property type="component" value="Unassembled WGS sequence"/>
</dbReference>
<protein>
    <recommendedName>
        <fullName evidence="1">Methyltransferase type 11 domain-containing protein</fullName>
    </recommendedName>
</protein>
<dbReference type="Pfam" id="PF08241">
    <property type="entry name" value="Methyltransf_11"/>
    <property type="match status" value="1"/>
</dbReference>
<sequence>MSRPEYLAPLKFFITKMKPGNTRKKIACLAGGHPCYLLDIGCGSGLSGSVLSDEGHSWIGMDISTAMLDVALEREVDGTFDGAIGISALQWLCNADKSSHRPVQRLYKFFSTLYACLSRRARAVLQFYPENSDQMELLTTQAMKAGFYGGIVVDYPNSTKAKKFFLVLMTGVTSTNLIFTHQRLILVRTLVNACRFVMSTSDLDIYRQTPIRYLGYTNEIGEAFRSIIGNKWVNFSYAVATAYVLADTVDKSFKSYKLNRNEKHHLKKVCYSTADALIWQMLASVAIPGFTINRVCAVSTFLLNKSEKIPKTPRKWIVTAIGLITIPFIIKPIDEFVDDVLDNSLRNFEPK</sequence>
<keyword evidence="3" id="KW-1185">Reference proteome</keyword>
<dbReference type="CDD" id="cd02440">
    <property type="entry name" value="AdoMet_MTases"/>
    <property type="match status" value="1"/>
</dbReference>
<dbReference type="PANTHER" id="PTHR12734">
    <property type="entry name" value="METHYLTRANSFERASE-RELATED"/>
    <property type="match status" value="1"/>
</dbReference>
<evidence type="ECO:0000313" key="3">
    <source>
        <dbReference type="Proteomes" id="UP001162164"/>
    </source>
</evidence>
<name>A0ABQ9K0J8_9CUCU</name>
<dbReference type="SUPFAM" id="SSF53335">
    <property type="entry name" value="S-adenosyl-L-methionine-dependent methyltransferases"/>
    <property type="match status" value="1"/>
</dbReference>
<dbReference type="InterPro" id="IPR039769">
    <property type="entry name" value="Bud23-like"/>
</dbReference>